<evidence type="ECO:0000256" key="1">
    <source>
        <dbReference type="ARBA" id="ARBA00004173"/>
    </source>
</evidence>
<keyword evidence="5" id="KW-0687">Ribonucleoprotein</keyword>
<organism evidence="7 8">
    <name type="scientific">Centaurea solstitialis</name>
    <name type="common">yellow star-thistle</name>
    <dbReference type="NCBI Taxonomy" id="347529"/>
    <lineage>
        <taxon>Eukaryota</taxon>
        <taxon>Viridiplantae</taxon>
        <taxon>Streptophyta</taxon>
        <taxon>Embryophyta</taxon>
        <taxon>Tracheophyta</taxon>
        <taxon>Spermatophyta</taxon>
        <taxon>Magnoliopsida</taxon>
        <taxon>eudicotyledons</taxon>
        <taxon>Gunneridae</taxon>
        <taxon>Pentapetalae</taxon>
        <taxon>asterids</taxon>
        <taxon>campanulids</taxon>
        <taxon>Asterales</taxon>
        <taxon>Asteraceae</taxon>
        <taxon>Carduoideae</taxon>
        <taxon>Cardueae</taxon>
        <taxon>Centaureinae</taxon>
        <taxon>Centaurea</taxon>
    </lineage>
</organism>
<dbReference type="InterPro" id="IPR059242">
    <property type="entry name" value="mS23_dom"/>
</dbReference>
<evidence type="ECO:0000313" key="7">
    <source>
        <dbReference type="EMBL" id="KAJ9548951.1"/>
    </source>
</evidence>
<keyword evidence="8" id="KW-1185">Reference proteome</keyword>
<evidence type="ECO:0000256" key="5">
    <source>
        <dbReference type="ARBA" id="ARBA00023274"/>
    </source>
</evidence>
<dbReference type="AlphaFoldDB" id="A0AA38T5M6"/>
<dbReference type="EMBL" id="JARYMX010000005">
    <property type="protein sequence ID" value="KAJ9548951.1"/>
    <property type="molecule type" value="Genomic_DNA"/>
</dbReference>
<evidence type="ECO:0000256" key="2">
    <source>
        <dbReference type="ARBA" id="ARBA00009864"/>
    </source>
</evidence>
<evidence type="ECO:0000313" key="8">
    <source>
        <dbReference type="Proteomes" id="UP001172457"/>
    </source>
</evidence>
<evidence type="ECO:0000256" key="3">
    <source>
        <dbReference type="ARBA" id="ARBA00022980"/>
    </source>
</evidence>
<reference evidence="7" key="1">
    <citation type="submission" date="2023-03" db="EMBL/GenBank/DDBJ databases">
        <title>Chromosome-scale reference genome and RAD-based genetic map of yellow starthistle (Centaurea solstitialis) reveal putative structural variation and QTLs associated with invader traits.</title>
        <authorList>
            <person name="Reatini B."/>
            <person name="Cang F.A."/>
            <person name="Jiang Q."/>
            <person name="Mckibben M.T.W."/>
            <person name="Barker M.S."/>
            <person name="Rieseberg L.H."/>
            <person name="Dlugosch K.M."/>
        </authorList>
    </citation>
    <scope>NUCLEOTIDE SEQUENCE</scope>
    <source>
        <strain evidence="7">CAN-66</strain>
        <tissue evidence="7">Leaf</tissue>
    </source>
</reference>
<comment type="similarity">
    <text evidence="2">Belongs to the mitochondrion-specific ribosomal protein mS23 family.</text>
</comment>
<dbReference type="PANTHER" id="PTHR35693">
    <property type="entry name" value="EXPRESSED PROTEIN"/>
    <property type="match status" value="1"/>
</dbReference>
<sequence length="258" mass="29613">MVVVEVVEEVLVVEEVVEPGCKGGRRKAMSFTKGDLLTRTRKLVNGLAKAKPIWLKAMEKSPPPVFPRAEKKVERICLPEDAYVNKFYKKYPESLHEDPIKYFFDHISFTVKHSELQSIRDFDPTPSRIFGCRVLELKEHGVSEEDALDVADVSSYKILPSLSLHGNNCPTLWGRGQTEYRLQKKAKKKAYKRLKEIARIRGTEPPPNPYLSAVKEVQAEEKKYVHDRFFNPRILEIADKLKEQEAAEMRDRGRAGGF</sequence>
<protein>
    <recommendedName>
        <fullName evidence="6">Small ribosomal subunit protein mS23</fullName>
    </recommendedName>
</protein>
<evidence type="ECO:0000256" key="4">
    <source>
        <dbReference type="ARBA" id="ARBA00023128"/>
    </source>
</evidence>
<evidence type="ECO:0000256" key="6">
    <source>
        <dbReference type="ARBA" id="ARBA00035137"/>
    </source>
</evidence>
<proteinExistence type="inferred from homology"/>
<keyword evidence="4" id="KW-0496">Mitochondrion</keyword>
<comment type="subcellular location">
    <subcellularLocation>
        <location evidence="1">Mitochondrion</location>
    </subcellularLocation>
</comment>
<dbReference type="PANTHER" id="PTHR35693:SF1">
    <property type="entry name" value="EXPRESSED PROTEIN"/>
    <property type="match status" value="1"/>
</dbReference>
<comment type="caution">
    <text evidence="7">The sequence shown here is derived from an EMBL/GenBank/DDBJ whole genome shotgun (WGS) entry which is preliminary data.</text>
</comment>
<dbReference type="CDD" id="cd23701">
    <property type="entry name" value="At1g26750"/>
    <property type="match status" value="1"/>
</dbReference>
<name>A0AA38T5M6_9ASTR</name>
<keyword evidence="3" id="KW-0689">Ribosomal protein</keyword>
<accession>A0AA38T5M6</accession>
<gene>
    <name evidence="7" type="ORF">OSB04_021494</name>
</gene>
<dbReference type="Proteomes" id="UP001172457">
    <property type="component" value="Chromosome 5"/>
</dbReference>